<dbReference type="Proteomes" id="UP000266016">
    <property type="component" value="Unassembled WGS sequence"/>
</dbReference>
<accession>A0A398BEZ1</accession>
<dbReference type="AlphaFoldDB" id="A0A398BEZ1"/>
<sequence length="454" mass="52207">MKNVYPVEIAKLQNDILFYPSELEFAAIEIVCFGQHSCPAAVKQNPANAQKIVLSESLANSLRFTETNTPLHLFADKNRLHIGPLVGIFSSGFTGFHNKPLGERSHFFSQLLSLNTETGCIPFVFGEQHINWDDETIHGFIYEENEWKMNDFPLPNVIYDRLPNRRTENQSGPKEVKRKFQKLYRIPWYNPGFFNKWDVYERLSDDEKALPYLPETYPLSSFSTIEHLLSNYRQVFIKPVHGSLGLGIHQILYDKHEHMYYCRYTNEKEETKLQRFSSLEALMNHVFRNRPLENLIVQQGIPLMRSEKRPVDFRVHTNKNNQDEWQVTAIAAKVAGSGSITTHVKNGGVIKTIQELFEDHQTILEIEQKLTKAALTLSESIENHLDGIIAEIGFDLGVDKHGRVWMFEANSKPGRSIFSHPELQEFELLTRKMSLDYAVYLAGQSITHAIGGIK</sequence>
<gene>
    <name evidence="1" type="ORF">D1953_10130</name>
</gene>
<dbReference type="InterPro" id="IPR026838">
    <property type="entry name" value="YheC/D"/>
</dbReference>
<evidence type="ECO:0000313" key="2">
    <source>
        <dbReference type="Proteomes" id="UP000266016"/>
    </source>
</evidence>
<proteinExistence type="predicted"/>
<organism evidence="1 2">
    <name type="scientific">Peribacillus asahii</name>
    <dbReference type="NCBI Taxonomy" id="228899"/>
    <lineage>
        <taxon>Bacteria</taxon>
        <taxon>Bacillati</taxon>
        <taxon>Bacillota</taxon>
        <taxon>Bacilli</taxon>
        <taxon>Bacillales</taxon>
        <taxon>Bacillaceae</taxon>
        <taxon>Peribacillus</taxon>
    </lineage>
</organism>
<evidence type="ECO:0000313" key="1">
    <source>
        <dbReference type="EMBL" id="RID86123.1"/>
    </source>
</evidence>
<name>A0A398BEZ1_9BACI</name>
<keyword evidence="2" id="KW-1185">Reference proteome</keyword>
<dbReference type="RefSeq" id="WP_119117060.1">
    <property type="nucleotide sequence ID" value="NZ_QWVS01000016.1"/>
</dbReference>
<dbReference type="SUPFAM" id="SSF56059">
    <property type="entry name" value="Glutathione synthetase ATP-binding domain-like"/>
    <property type="match status" value="1"/>
</dbReference>
<dbReference type="Pfam" id="PF14398">
    <property type="entry name" value="ATPgrasp_YheCD"/>
    <property type="match status" value="1"/>
</dbReference>
<comment type="caution">
    <text evidence="1">The sequence shown here is derived from an EMBL/GenBank/DDBJ whole genome shotgun (WGS) entry which is preliminary data.</text>
</comment>
<protein>
    <submittedName>
        <fullName evidence="1">YheC/YheD family protein</fullName>
    </submittedName>
</protein>
<dbReference type="EMBL" id="QWVS01000016">
    <property type="protein sequence ID" value="RID86123.1"/>
    <property type="molecule type" value="Genomic_DNA"/>
</dbReference>
<reference evidence="1 2" key="1">
    <citation type="submission" date="2018-08" db="EMBL/GenBank/DDBJ databases">
        <title>Bacillus jemisoniae sp. nov., Bacillus chryseoplanitiae sp. nov., Bacillus resnikiae sp. nov., and Bacillus frankliniae sp. nov., isolated from Viking spacecraft and associated surfaces.</title>
        <authorList>
            <person name="Seuylemezian A."/>
            <person name="Vaishampayan P."/>
        </authorList>
    </citation>
    <scope>NUCLEOTIDE SEQUENCE [LARGE SCALE GENOMIC DNA]</scope>
    <source>
        <strain evidence="1 2">MA001</strain>
    </source>
</reference>